<keyword evidence="3" id="KW-1185">Reference proteome</keyword>
<dbReference type="InterPro" id="IPR013187">
    <property type="entry name" value="F-box-assoc_dom_typ3"/>
</dbReference>
<protein>
    <recommendedName>
        <fullName evidence="1">F-box domain-containing protein</fullName>
    </recommendedName>
</protein>
<dbReference type="InterPro" id="IPR050796">
    <property type="entry name" value="SCF_F-box_component"/>
</dbReference>
<dbReference type="SUPFAM" id="SSF81383">
    <property type="entry name" value="F-box domain"/>
    <property type="match status" value="1"/>
</dbReference>
<dbReference type="EMBL" id="CAUOFW020005269">
    <property type="protein sequence ID" value="CAK9169231.1"/>
    <property type="molecule type" value="Genomic_DNA"/>
</dbReference>
<accession>A0ABC8TN17</accession>
<dbReference type="InterPro" id="IPR001810">
    <property type="entry name" value="F-box_dom"/>
</dbReference>
<dbReference type="InterPro" id="IPR036047">
    <property type="entry name" value="F-box-like_dom_sf"/>
</dbReference>
<comment type="caution">
    <text evidence="2">The sequence shown here is derived from an EMBL/GenBank/DDBJ whole genome shotgun (WGS) entry which is preliminary data.</text>
</comment>
<dbReference type="Proteomes" id="UP001642360">
    <property type="component" value="Unassembled WGS sequence"/>
</dbReference>
<gene>
    <name evidence="2" type="ORF">ILEXP_LOCUS38675</name>
</gene>
<evidence type="ECO:0000259" key="1">
    <source>
        <dbReference type="PROSITE" id="PS50181"/>
    </source>
</evidence>
<dbReference type="PANTHER" id="PTHR31672">
    <property type="entry name" value="BNACNNG10540D PROTEIN"/>
    <property type="match status" value="1"/>
</dbReference>
<feature type="domain" description="F-box" evidence="1">
    <location>
        <begin position="21"/>
        <end position="66"/>
    </location>
</feature>
<dbReference type="SMART" id="SM00256">
    <property type="entry name" value="FBOX"/>
    <property type="match status" value="1"/>
</dbReference>
<reference evidence="2 3" key="1">
    <citation type="submission" date="2024-02" db="EMBL/GenBank/DDBJ databases">
        <authorList>
            <person name="Vignale AGUSTIN F."/>
            <person name="Sosa J E."/>
            <person name="Modenutti C."/>
        </authorList>
    </citation>
    <scope>NUCLEOTIDE SEQUENCE [LARGE SCALE GENOMIC DNA]</scope>
</reference>
<dbReference type="PANTHER" id="PTHR31672:SF13">
    <property type="entry name" value="F-BOX PROTEIN CPR30-LIKE"/>
    <property type="match status" value="1"/>
</dbReference>
<dbReference type="InterPro" id="IPR017451">
    <property type="entry name" value="F-box-assoc_interact_dom"/>
</dbReference>
<sequence length="418" mass="48043">MADLCGRRRRRKYRQISGERVAYLPQLPTEVMSDLLSRLPMVSILRCKTVCKVWFGLIRDPYFANLQLSRSNNQPPQVIIDPDDVETKQGVIKSLYLLDPEECKARAIPEILLEDAFAKRSLGLKVMCSFNGLLCLAPEKDLHPVVIYNPITKEYRVLPKTKATTNTIVEFHQIGLGFDPSTNKYKVVRIYNGRDEGGCRLASACEVITSGEISWRKIVVLADTDRVLFSGSQGPVVHNGSIYWTIVRTCHPFDGELILRFDIRKEVFQAICFYPYIKAPPDQCRYRARNLQLQILGRGLFLLDHDGEFLHSWSLTLLDSVDGTMFRYNNSVKMKFPKRGWHWYFQSFVCMPSPGKFLLERVESEKAGSHHQDLKLVYYSSEHGKFLKLKVSGLPVWYRSRCFKPSLLPVEGVFPTHL</sequence>
<evidence type="ECO:0000313" key="2">
    <source>
        <dbReference type="EMBL" id="CAK9169231.1"/>
    </source>
</evidence>
<dbReference type="Gene3D" id="1.20.1280.50">
    <property type="match status" value="1"/>
</dbReference>
<dbReference type="Pfam" id="PF12937">
    <property type="entry name" value="F-box-like"/>
    <property type="match status" value="1"/>
</dbReference>
<evidence type="ECO:0000313" key="3">
    <source>
        <dbReference type="Proteomes" id="UP001642360"/>
    </source>
</evidence>
<dbReference type="NCBIfam" id="TIGR01640">
    <property type="entry name" value="F_box_assoc_1"/>
    <property type="match status" value="1"/>
</dbReference>
<dbReference type="AlphaFoldDB" id="A0ABC8TN17"/>
<dbReference type="PROSITE" id="PS50181">
    <property type="entry name" value="FBOX"/>
    <property type="match status" value="1"/>
</dbReference>
<dbReference type="Pfam" id="PF08268">
    <property type="entry name" value="FBA_3"/>
    <property type="match status" value="1"/>
</dbReference>
<name>A0ABC8TN17_9AQUA</name>
<proteinExistence type="predicted"/>
<organism evidence="2 3">
    <name type="scientific">Ilex paraguariensis</name>
    <name type="common">yerba mate</name>
    <dbReference type="NCBI Taxonomy" id="185542"/>
    <lineage>
        <taxon>Eukaryota</taxon>
        <taxon>Viridiplantae</taxon>
        <taxon>Streptophyta</taxon>
        <taxon>Embryophyta</taxon>
        <taxon>Tracheophyta</taxon>
        <taxon>Spermatophyta</taxon>
        <taxon>Magnoliopsida</taxon>
        <taxon>eudicotyledons</taxon>
        <taxon>Gunneridae</taxon>
        <taxon>Pentapetalae</taxon>
        <taxon>asterids</taxon>
        <taxon>campanulids</taxon>
        <taxon>Aquifoliales</taxon>
        <taxon>Aquifoliaceae</taxon>
        <taxon>Ilex</taxon>
    </lineage>
</organism>